<evidence type="ECO:0000256" key="1">
    <source>
        <dbReference type="SAM" id="MobiDB-lite"/>
    </source>
</evidence>
<feature type="compositionally biased region" description="Acidic residues" evidence="1">
    <location>
        <begin position="176"/>
        <end position="201"/>
    </location>
</feature>
<dbReference type="NCBIfam" id="TIGR01167">
    <property type="entry name" value="LPXTG_anchor"/>
    <property type="match status" value="1"/>
</dbReference>
<feature type="compositionally biased region" description="Low complexity" evidence="1">
    <location>
        <begin position="420"/>
        <end position="433"/>
    </location>
</feature>
<feature type="compositionally biased region" description="Polar residues" evidence="1">
    <location>
        <begin position="434"/>
        <end position="451"/>
    </location>
</feature>
<accession>A0A844GK69</accession>
<keyword evidence="2" id="KW-1133">Transmembrane helix</keyword>
<feature type="compositionally biased region" description="Basic and acidic residues" evidence="1">
    <location>
        <begin position="284"/>
        <end position="293"/>
    </location>
</feature>
<dbReference type="AlphaFoldDB" id="A0A844GK69"/>
<proteinExistence type="predicted"/>
<sequence>MSNRNRMIKNNKYTKRAGFLAAAVLTAALITGQVPVSMTSVNAAQGQETLADVIPDNITISEPTELENITLPGNEYGILEWADGSYVPTKRVESCQVLLTPAEGQDLSHLEGWDEESGQVVGYINVVVADFGDDLADTDEEDPDEDTAEDTTENTDTANKEETDSAEDAQVTVTPEETEDKGESEEPSENGEETPDAEDSSAAEQTPAVSEAPADTSEEVPSEDPSVTPVLSVTETPSESEDEDQQKDPELTETPEPSDNIFDNPIQPEQKDDRPEDADDSISETEKEERADINHTCNGITVSGINLPWYVQFRVSSGDNYQFTNEDDAMIFQSYEFELWDLQNNTEYEIPSGEYISVTVPVKEGYQYTIEHLLDNGATETIIPSVEGDVMVFSTHSFSPFGIAGSKQLVGPNSGSDSQAATPTAAPVTVTPVSDTGNSSTASGNEQNTGLDSSDNSAAADASDASSDDSQAEDSNASRQNSVETGDTTNIVPFVVLIAAAVVVIGAVVFLKKKKK</sequence>
<dbReference type="EMBL" id="WMBC01000008">
    <property type="protein sequence ID" value="MTD61719.1"/>
    <property type="molecule type" value="Genomic_DNA"/>
</dbReference>
<reference evidence="3 4" key="1">
    <citation type="submission" date="2019-11" db="EMBL/GenBank/DDBJ databases">
        <title>Draft genome sequence of Blautia luti DSM 14534T, isolated from human stool.</title>
        <authorList>
            <person name="Ortiz R."/>
            <person name="Melis-Arcos F."/>
            <person name="Covarrubias P."/>
            <person name="Cardenas J.P."/>
            <person name="Perez-Donoso J."/>
            <person name="Almonacid D."/>
        </authorList>
    </citation>
    <scope>NUCLEOTIDE SEQUENCE [LARGE SCALE GENOMIC DNA]</scope>
    <source>
        <strain evidence="3 4">DSM 14534</strain>
    </source>
</reference>
<dbReference type="Proteomes" id="UP000437824">
    <property type="component" value="Unassembled WGS sequence"/>
</dbReference>
<dbReference type="RefSeq" id="WP_154780518.1">
    <property type="nucleotide sequence ID" value="NZ_WMBC01000008.1"/>
</dbReference>
<feature type="compositionally biased region" description="Acidic residues" evidence="1">
    <location>
        <begin position="134"/>
        <end position="153"/>
    </location>
</feature>
<comment type="caution">
    <text evidence="3">The sequence shown here is derived from an EMBL/GenBank/DDBJ whole genome shotgun (WGS) entry which is preliminary data.</text>
</comment>
<evidence type="ECO:0000313" key="3">
    <source>
        <dbReference type="EMBL" id="MTD61719.1"/>
    </source>
</evidence>
<organism evidence="3 4">
    <name type="scientific">Blautia luti DSM 14534 = JCM 17040</name>
    <dbReference type="NCBI Taxonomy" id="649762"/>
    <lineage>
        <taxon>Bacteria</taxon>
        <taxon>Bacillati</taxon>
        <taxon>Bacillota</taxon>
        <taxon>Clostridia</taxon>
        <taxon>Lachnospirales</taxon>
        <taxon>Lachnospiraceae</taxon>
        <taxon>Blautia</taxon>
    </lineage>
</organism>
<feature type="region of interest" description="Disordered" evidence="1">
    <location>
        <begin position="134"/>
        <end position="294"/>
    </location>
</feature>
<feature type="compositionally biased region" description="Low complexity" evidence="1">
    <location>
        <begin position="452"/>
        <end position="465"/>
    </location>
</feature>
<gene>
    <name evidence="3" type="ORF">GKZ57_10735</name>
</gene>
<keyword evidence="2" id="KW-0472">Membrane</keyword>
<name>A0A844GK69_9FIRM</name>
<feature type="transmembrane region" description="Helical" evidence="2">
    <location>
        <begin position="491"/>
        <end position="511"/>
    </location>
</feature>
<evidence type="ECO:0000256" key="2">
    <source>
        <dbReference type="SAM" id="Phobius"/>
    </source>
</evidence>
<protein>
    <submittedName>
        <fullName evidence="3">LPXTG cell wall anchor domain-containing protein</fullName>
    </submittedName>
</protein>
<evidence type="ECO:0000313" key="4">
    <source>
        <dbReference type="Proteomes" id="UP000437824"/>
    </source>
</evidence>
<feature type="region of interest" description="Disordered" evidence="1">
    <location>
        <begin position="409"/>
        <end position="484"/>
    </location>
</feature>
<keyword evidence="2" id="KW-0812">Transmembrane</keyword>